<keyword evidence="1" id="KW-1133">Transmembrane helix</keyword>
<dbReference type="InterPro" id="IPR048147">
    <property type="entry name" value="CBO0543-like"/>
</dbReference>
<feature type="transmembrane region" description="Helical" evidence="1">
    <location>
        <begin position="123"/>
        <end position="141"/>
    </location>
</feature>
<sequence length="164" mass="19532">MTLERVILTIIYVISLVLWVWILPRSKWRELCVALLACQALTWINSLIHVQWGLYIFPVREFPKATNLSFTLEFFLYPFLCAISFIYEPKDSRLKQLCRIALWVSIAVAVDVLLNQYTNLVHYIRYTWYCAWVELYVIYWISNTYTRWFFKGMRSDTGGESAYG</sequence>
<name>A0ABY3SHY4_9BACL</name>
<keyword evidence="3" id="KW-1185">Reference proteome</keyword>
<evidence type="ECO:0000313" key="3">
    <source>
        <dbReference type="Proteomes" id="UP001649230"/>
    </source>
</evidence>
<gene>
    <name evidence="2" type="ORF">L0M14_29110</name>
</gene>
<reference evidence="2 3" key="1">
    <citation type="journal article" date="2024" name="Int. J. Syst. Evol. Microbiol.">
        <title>Paenibacillus hexagrammi sp. nov., a novel bacterium isolated from the gut content of Hexagrammos agrammus.</title>
        <authorList>
            <person name="Jung H.K."/>
            <person name="Kim D.G."/>
            <person name="Zin H."/>
            <person name="Park J."/>
            <person name="Jung H."/>
            <person name="Kim Y.O."/>
            <person name="Kong H.J."/>
            <person name="Kim J.W."/>
            <person name="Kim Y.S."/>
        </authorList>
    </citation>
    <scope>NUCLEOTIDE SEQUENCE [LARGE SCALE GENOMIC DNA]</scope>
    <source>
        <strain evidence="2 3">YPD9-1</strain>
    </source>
</reference>
<accession>A0ABY3SHY4</accession>
<feature type="transmembrane region" description="Helical" evidence="1">
    <location>
        <begin position="6"/>
        <end position="24"/>
    </location>
</feature>
<evidence type="ECO:0000256" key="1">
    <source>
        <dbReference type="SAM" id="Phobius"/>
    </source>
</evidence>
<dbReference type="Proteomes" id="UP001649230">
    <property type="component" value="Chromosome"/>
</dbReference>
<dbReference type="EMBL" id="CP090978">
    <property type="protein sequence ID" value="UJF33512.1"/>
    <property type="molecule type" value="Genomic_DNA"/>
</dbReference>
<proteinExistence type="predicted"/>
<organism evidence="2 3">
    <name type="scientific">Paenibacillus hexagrammi</name>
    <dbReference type="NCBI Taxonomy" id="2908839"/>
    <lineage>
        <taxon>Bacteria</taxon>
        <taxon>Bacillati</taxon>
        <taxon>Bacillota</taxon>
        <taxon>Bacilli</taxon>
        <taxon>Bacillales</taxon>
        <taxon>Paenibacillaceae</taxon>
        <taxon>Paenibacillus</taxon>
    </lineage>
</organism>
<keyword evidence="1" id="KW-0472">Membrane</keyword>
<dbReference type="RefSeq" id="WP_235119882.1">
    <property type="nucleotide sequence ID" value="NZ_CP090978.1"/>
</dbReference>
<protein>
    <submittedName>
        <fullName evidence="2">Uncharacterized protein</fullName>
    </submittedName>
</protein>
<feature type="transmembrane region" description="Helical" evidence="1">
    <location>
        <begin position="68"/>
        <end position="88"/>
    </location>
</feature>
<evidence type="ECO:0000313" key="2">
    <source>
        <dbReference type="EMBL" id="UJF33512.1"/>
    </source>
</evidence>
<feature type="transmembrane region" description="Helical" evidence="1">
    <location>
        <begin position="100"/>
        <end position="117"/>
    </location>
</feature>
<keyword evidence="1" id="KW-0812">Transmembrane</keyword>
<dbReference type="NCBIfam" id="NF041644">
    <property type="entry name" value="CBO0543_fam"/>
    <property type="match status" value="1"/>
</dbReference>
<feature type="transmembrane region" description="Helical" evidence="1">
    <location>
        <begin position="31"/>
        <end position="48"/>
    </location>
</feature>